<keyword evidence="3" id="KW-1185">Reference proteome</keyword>
<reference evidence="2 3" key="1">
    <citation type="submission" date="2024-09" db="EMBL/GenBank/DDBJ databases">
        <authorList>
            <person name="Salinas-Garcia M.A."/>
            <person name="Prieme A."/>
        </authorList>
    </citation>
    <scope>NUCLEOTIDE SEQUENCE [LARGE SCALE GENOMIC DNA]</scope>
    <source>
        <strain evidence="2 3">DSM 21081</strain>
    </source>
</reference>
<organism evidence="2 3">
    <name type="scientific">Arthrobacter halodurans</name>
    <dbReference type="NCBI Taxonomy" id="516699"/>
    <lineage>
        <taxon>Bacteria</taxon>
        <taxon>Bacillati</taxon>
        <taxon>Actinomycetota</taxon>
        <taxon>Actinomycetes</taxon>
        <taxon>Micrococcales</taxon>
        <taxon>Micrococcaceae</taxon>
        <taxon>Arthrobacter</taxon>
    </lineage>
</organism>
<feature type="domain" description="DSBA-like thioredoxin" evidence="1">
    <location>
        <begin position="7"/>
        <end position="209"/>
    </location>
</feature>
<name>A0ABV4URA2_9MICC</name>
<dbReference type="PANTHER" id="PTHR13887">
    <property type="entry name" value="GLUTATHIONE S-TRANSFERASE KAPPA"/>
    <property type="match status" value="1"/>
</dbReference>
<evidence type="ECO:0000259" key="1">
    <source>
        <dbReference type="Pfam" id="PF01323"/>
    </source>
</evidence>
<sequence length="236" mass="25288">MTQSRLTVDIWSDIACPWCFIGKRRFEQALAGLPFRDGVDVVWHSYQLDPSLPEHYDGTELDYLATVKGLAPERVEEMLAHVTEQAAGVGLDYDFGNLKVANSLTAHRLLHLAKAHGRAGELKEALLSAHFERGLDTGDRATLRALGCQVGLPDDDVVRVLDGDAHAADVEADVEQARALGITGVPFFVLGMKYGISGAQPPEVFADALTAAWTEAHPLERVAASDGAACGPDGCA</sequence>
<protein>
    <submittedName>
        <fullName evidence="2">DsbA family protein</fullName>
    </submittedName>
</protein>
<proteinExistence type="predicted"/>
<comment type="caution">
    <text evidence="2">The sequence shown here is derived from an EMBL/GenBank/DDBJ whole genome shotgun (WGS) entry which is preliminary data.</text>
</comment>
<dbReference type="InterPro" id="IPR001853">
    <property type="entry name" value="DSBA-like_thioredoxin_dom"/>
</dbReference>
<dbReference type="PANTHER" id="PTHR13887:SF41">
    <property type="entry name" value="THIOREDOXIN SUPERFAMILY PROTEIN"/>
    <property type="match status" value="1"/>
</dbReference>
<dbReference type="RefSeq" id="WP_373971837.1">
    <property type="nucleotide sequence ID" value="NZ_JBHDLJ010000005.1"/>
</dbReference>
<dbReference type="Gene3D" id="3.40.30.10">
    <property type="entry name" value="Glutaredoxin"/>
    <property type="match status" value="1"/>
</dbReference>
<accession>A0ABV4URA2</accession>
<dbReference type="Pfam" id="PF01323">
    <property type="entry name" value="DSBA"/>
    <property type="match status" value="1"/>
</dbReference>
<evidence type="ECO:0000313" key="2">
    <source>
        <dbReference type="EMBL" id="MFB0834668.1"/>
    </source>
</evidence>
<gene>
    <name evidence="2" type="ORF">ACETWP_08720</name>
</gene>
<dbReference type="Proteomes" id="UP001575652">
    <property type="component" value="Unassembled WGS sequence"/>
</dbReference>
<dbReference type="SUPFAM" id="SSF52833">
    <property type="entry name" value="Thioredoxin-like"/>
    <property type="match status" value="1"/>
</dbReference>
<dbReference type="EMBL" id="JBHDLJ010000005">
    <property type="protein sequence ID" value="MFB0834668.1"/>
    <property type="molecule type" value="Genomic_DNA"/>
</dbReference>
<evidence type="ECO:0000313" key="3">
    <source>
        <dbReference type="Proteomes" id="UP001575652"/>
    </source>
</evidence>
<dbReference type="CDD" id="cd03024">
    <property type="entry name" value="DsbA_FrnE"/>
    <property type="match status" value="1"/>
</dbReference>
<dbReference type="InterPro" id="IPR036249">
    <property type="entry name" value="Thioredoxin-like_sf"/>
</dbReference>